<dbReference type="EC" id="2.3.2.6" evidence="4"/>
<dbReference type="GO" id="GO:0008914">
    <property type="term" value="F:leucyl-tRNA--protein transferase activity"/>
    <property type="evidence" value="ECO:0007669"/>
    <property type="project" value="UniProtKB-EC"/>
</dbReference>
<dbReference type="PANTHER" id="PTHR30098">
    <property type="entry name" value="LEUCYL/PHENYLALANYL-TRNA--PROTEIN TRANSFERASE"/>
    <property type="match status" value="1"/>
</dbReference>
<accession>A0ABT8CMG5</accession>
<dbReference type="NCBIfam" id="TIGR00667">
    <property type="entry name" value="aat"/>
    <property type="match status" value="1"/>
</dbReference>
<evidence type="ECO:0000313" key="6">
    <source>
        <dbReference type="EMBL" id="MDN3709357.1"/>
    </source>
</evidence>
<reference evidence="5" key="3">
    <citation type="submission" date="2023-06" db="EMBL/GenBank/DDBJ databases">
        <authorList>
            <person name="Lucena T."/>
            <person name="Sun Q."/>
        </authorList>
    </citation>
    <scope>NUCLEOTIDE SEQUENCE</scope>
    <source>
        <strain evidence="5">CECT 7184</strain>
    </source>
</reference>
<organism evidence="5 7">
    <name type="scientific">Paenimyroides ceti</name>
    <dbReference type="NCBI Taxonomy" id="395087"/>
    <lineage>
        <taxon>Bacteria</taxon>
        <taxon>Pseudomonadati</taxon>
        <taxon>Bacteroidota</taxon>
        <taxon>Flavobacteriia</taxon>
        <taxon>Flavobacteriales</taxon>
        <taxon>Flavobacteriaceae</taxon>
        <taxon>Paenimyroides</taxon>
    </lineage>
</organism>
<comment type="catalytic activity">
    <reaction evidence="4">
        <text>N-terminal L-lysyl-[protein] + L-leucyl-tRNA(Leu) = N-terminal L-leucyl-L-lysyl-[protein] + tRNA(Leu) + H(+)</text>
        <dbReference type="Rhea" id="RHEA:12340"/>
        <dbReference type="Rhea" id="RHEA-COMP:9613"/>
        <dbReference type="Rhea" id="RHEA-COMP:9622"/>
        <dbReference type="Rhea" id="RHEA-COMP:12670"/>
        <dbReference type="Rhea" id="RHEA-COMP:12671"/>
        <dbReference type="ChEBI" id="CHEBI:15378"/>
        <dbReference type="ChEBI" id="CHEBI:65249"/>
        <dbReference type="ChEBI" id="CHEBI:78442"/>
        <dbReference type="ChEBI" id="CHEBI:78494"/>
        <dbReference type="ChEBI" id="CHEBI:133043"/>
        <dbReference type="EC" id="2.3.2.6"/>
    </reaction>
</comment>
<comment type="catalytic activity">
    <reaction evidence="4">
        <text>L-phenylalanyl-tRNA(Phe) + an N-terminal L-alpha-aminoacyl-[protein] = an N-terminal L-phenylalanyl-L-alpha-aminoacyl-[protein] + tRNA(Phe)</text>
        <dbReference type="Rhea" id="RHEA:43632"/>
        <dbReference type="Rhea" id="RHEA-COMP:9668"/>
        <dbReference type="Rhea" id="RHEA-COMP:9699"/>
        <dbReference type="Rhea" id="RHEA-COMP:10636"/>
        <dbReference type="Rhea" id="RHEA-COMP:10637"/>
        <dbReference type="ChEBI" id="CHEBI:78442"/>
        <dbReference type="ChEBI" id="CHEBI:78531"/>
        <dbReference type="ChEBI" id="CHEBI:78597"/>
        <dbReference type="ChEBI" id="CHEBI:83561"/>
        <dbReference type="EC" id="2.3.2.6"/>
    </reaction>
</comment>
<gene>
    <name evidence="4 5" type="primary">aat</name>
    <name evidence="5" type="ORF">QW060_01105</name>
    <name evidence="6" type="ORF">QW060_20300</name>
</gene>
<keyword evidence="3 4" id="KW-0012">Acyltransferase</keyword>
<name>A0ABT8CMG5_9FLAO</name>
<evidence type="ECO:0000313" key="7">
    <source>
        <dbReference type="Proteomes" id="UP001242368"/>
    </source>
</evidence>
<dbReference type="InterPro" id="IPR042203">
    <property type="entry name" value="Leu/Phe-tRNA_Trfase_C"/>
</dbReference>
<dbReference type="Gene3D" id="3.30.70.3550">
    <property type="entry name" value="Leucyl/phenylalanyl-tRNA-protein transferase, N-terminal domain"/>
    <property type="match status" value="1"/>
</dbReference>
<evidence type="ECO:0000256" key="1">
    <source>
        <dbReference type="ARBA" id="ARBA00022490"/>
    </source>
</evidence>
<dbReference type="PANTHER" id="PTHR30098:SF2">
    <property type="entry name" value="LEUCYL_PHENYLALANYL-TRNA--PROTEIN TRANSFERASE"/>
    <property type="match status" value="1"/>
</dbReference>
<comment type="similarity">
    <text evidence="4">Belongs to the L/F-transferase family.</text>
</comment>
<reference evidence="7" key="2">
    <citation type="journal article" date="2019" name="Int. J. Syst. Evol. Microbiol.">
        <title>The Global Catalogue of Microorganisms (GCM) 10K type strain sequencing project: providing services to taxonomists for standard genome sequencing and annotation.</title>
        <authorList>
            <consortium name="The Broad Institute Genomics Platform"/>
            <consortium name="The Broad Institute Genome Sequencing Center for Infectious Disease"/>
            <person name="Wu L."/>
            <person name="Ma J."/>
        </authorList>
    </citation>
    <scope>NUCLEOTIDE SEQUENCE [LARGE SCALE GENOMIC DNA]</scope>
    <source>
        <strain evidence="7">CECT 7184</strain>
    </source>
</reference>
<comment type="caution">
    <text evidence="5">The sequence shown here is derived from an EMBL/GenBank/DDBJ whole genome shotgun (WGS) entry which is preliminary data.</text>
</comment>
<evidence type="ECO:0000256" key="4">
    <source>
        <dbReference type="HAMAP-Rule" id="MF_00688"/>
    </source>
</evidence>
<reference evidence="5" key="1">
    <citation type="journal article" date="2014" name="Int. J. Syst. Evol. Microbiol.">
        <title>Complete genome of a new Firmicutes species belonging to the dominant human colonic microbiota ('Ruminococcus bicirculans') reveals two chromosomes and a selective capacity to utilize plant glucans.</title>
        <authorList>
            <consortium name="NISC Comparative Sequencing Program"/>
            <person name="Wegmann U."/>
            <person name="Louis P."/>
            <person name="Goesmann A."/>
            <person name="Henrissat B."/>
            <person name="Duncan S.H."/>
            <person name="Flint H.J."/>
        </authorList>
    </citation>
    <scope>NUCLEOTIDE SEQUENCE</scope>
    <source>
        <strain evidence="5">CECT 7184</strain>
    </source>
</reference>
<dbReference type="Proteomes" id="UP001242368">
    <property type="component" value="Unassembled WGS sequence"/>
</dbReference>
<keyword evidence="1 4" id="KW-0963">Cytoplasm</keyword>
<comment type="function">
    <text evidence="4">Functions in the N-end rule pathway of protein degradation where it conjugates Leu, Phe and, less efficiently, Met from aminoacyl-tRNAs to the N-termini of proteins containing an N-terminal arginine or lysine.</text>
</comment>
<dbReference type="EMBL" id="JAUFQU010000031">
    <property type="protein sequence ID" value="MDN3709357.1"/>
    <property type="molecule type" value="Genomic_DNA"/>
</dbReference>
<dbReference type="Gene3D" id="3.40.630.70">
    <property type="entry name" value="Leucyl/phenylalanyl-tRNA-protein transferase, C-terminal domain"/>
    <property type="match status" value="1"/>
</dbReference>
<evidence type="ECO:0000256" key="3">
    <source>
        <dbReference type="ARBA" id="ARBA00023315"/>
    </source>
</evidence>
<dbReference type="InterPro" id="IPR042221">
    <property type="entry name" value="Leu/Phe-tRNA_Trfase_N"/>
</dbReference>
<dbReference type="InterPro" id="IPR016181">
    <property type="entry name" value="Acyl_CoA_acyltransferase"/>
</dbReference>
<dbReference type="InterPro" id="IPR004616">
    <property type="entry name" value="Leu/Phe-tRNA_Trfase"/>
</dbReference>
<comment type="subcellular location">
    <subcellularLocation>
        <location evidence="4">Cytoplasm</location>
    </subcellularLocation>
</comment>
<evidence type="ECO:0000256" key="2">
    <source>
        <dbReference type="ARBA" id="ARBA00022679"/>
    </source>
</evidence>
<comment type="catalytic activity">
    <reaction evidence="4">
        <text>N-terminal L-arginyl-[protein] + L-leucyl-tRNA(Leu) = N-terminal L-leucyl-L-arginyl-[protein] + tRNA(Leu) + H(+)</text>
        <dbReference type="Rhea" id="RHEA:50416"/>
        <dbReference type="Rhea" id="RHEA-COMP:9613"/>
        <dbReference type="Rhea" id="RHEA-COMP:9622"/>
        <dbReference type="Rhea" id="RHEA-COMP:12672"/>
        <dbReference type="Rhea" id="RHEA-COMP:12673"/>
        <dbReference type="ChEBI" id="CHEBI:15378"/>
        <dbReference type="ChEBI" id="CHEBI:64719"/>
        <dbReference type="ChEBI" id="CHEBI:78442"/>
        <dbReference type="ChEBI" id="CHEBI:78494"/>
        <dbReference type="ChEBI" id="CHEBI:133044"/>
        <dbReference type="EC" id="2.3.2.6"/>
    </reaction>
</comment>
<sequence length="216" mass="24709">MQLLSHLLEFPAPETTHASGIIAIGGDLSEKRLLLAYENGIFPWFEDGEPITWWCPEWRMVLLLDTYKPSKSLRNILNRNKFTVTFNTAFKEVITHCQQAKREGQQGTWITDDMMNAYTTLHESGKSTSVEVWLEDELVGGLYGVDLGRIFCGESMFSKVSNASKIALHFLVGYLKEHNYLLLDGQVYNEHLDNLGFIEIHRDDFLKILHVANSKN</sequence>
<keyword evidence="2 4" id="KW-0808">Transferase</keyword>
<keyword evidence="7" id="KW-1185">Reference proteome</keyword>
<dbReference type="SUPFAM" id="SSF55729">
    <property type="entry name" value="Acyl-CoA N-acyltransferases (Nat)"/>
    <property type="match status" value="1"/>
</dbReference>
<protein>
    <recommendedName>
        <fullName evidence="4">Leucyl/phenylalanyl-tRNA--protein transferase</fullName>
        <ecNumber evidence="4">2.3.2.6</ecNumber>
    </recommendedName>
    <alternativeName>
        <fullName evidence="4">L/F-transferase</fullName>
    </alternativeName>
    <alternativeName>
        <fullName evidence="4">Leucyltransferase</fullName>
    </alternativeName>
    <alternativeName>
        <fullName evidence="4">Phenyalanyltransferase</fullName>
    </alternativeName>
</protein>
<proteinExistence type="inferred from homology"/>
<dbReference type="RefSeq" id="WP_290361879.1">
    <property type="nucleotide sequence ID" value="NZ_JAUFQU010000001.1"/>
</dbReference>
<dbReference type="HAMAP" id="MF_00688">
    <property type="entry name" value="Leu_Phe_trans"/>
    <property type="match status" value="1"/>
</dbReference>
<dbReference type="EMBL" id="JAUFQU010000001">
    <property type="protein sequence ID" value="MDN3705723.1"/>
    <property type="molecule type" value="Genomic_DNA"/>
</dbReference>
<evidence type="ECO:0000313" key="5">
    <source>
        <dbReference type="EMBL" id="MDN3705723.1"/>
    </source>
</evidence>
<dbReference type="Pfam" id="PF03588">
    <property type="entry name" value="Leu_Phe_trans"/>
    <property type="match status" value="1"/>
</dbReference>